<sequence>MLFDIISTVRQYCSPKLIEFVPSKQDGLDSDVDSGAITLKSLIDKNIPELRDKNYFLMNPLLTNGHFQTSYAGLQHFENIDKVYYKRKILNYPDGGIGAIDFVDVKLTQKRSSNSSDEINFLKISETDPIIKTYKNKYDLGKLPPRTRYLTREEIKKLNTNDNNPLLVILHGLAGGSHEAYVRCLIQEITSKDYKFDAVVLNARGCSNSKIVTPRMFNGVWTDDLRCLLSYLKKIYPNKPLYGIGFSLGASMLANYLGQESEESKFTAACVLCNPWDMYQSSCYMHSSSNHIGREIYSTVMTKGLKKLLENNIDAISKNELVQKTLNMNFNTSDLKGVIKDKNKIKYLYDFDDNFTSVMFGFNNANEYYRNGSSILRIPKIRTPLLIINAKDDPIVGDKAIPRKEVVKNPYIVLCVSDYGGHLGWFTMGNKRWYAKPVSNFFKRFHEDIYLKKLEIKADERFMPNPRYFDGSKLIMPDSFSEMKLKENLNEIESGKSDKEDQNQEGQDNEEEDDDDENNRSNGNEKVENYLQPDLSVKIKSKL</sequence>
<evidence type="ECO:0000256" key="2">
    <source>
        <dbReference type="SAM" id="MobiDB-lite"/>
    </source>
</evidence>
<dbReference type="GeneID" id="30964412"/>
<dbReference type="GO" id="GO:0004806">
    <property type="term" value="F:triacylglycerol lipase activity"/>
    <property type="evidence" value="ECO:0007669"/>
    <property type="project" value="EnsemblFungi"/>
</dbReference>
<dbReference type="GO" id="GO:0047372">
    <property type="term" value="F:monoacylglycerol lipase activity"/>
    <property type="evidence" value="ECO:0007669"/>
    <property type="project" value="EnsemblFungi"/>
</dbReference>
<dbReference type="GO" id="GO:0006641">
    <property type="term" value="P:triglyceride metabolic process"/>
    <property type="evidence" value="ECO:0007669"/>
    <property type="project" value="EnsemblFungi"/>
</dbReference>
<dbReference type="FunCoup" id="A0A1D2VCV1">
    <property type="interactions" value="242"/>
</dbReference>
<feature type="compositionally biased region" description="Acidic residues" evidence="2">
    <location>
        <begin position="507"/>
        <end position="517"/>
    </location>
</feature>
<evidence type="ECO:0000256" key="1">
    <source>
        <dbReference type="ARBA" id="ARBA00010884"/>
    </source>
</evidence>
<dbReference type="InterPro" id="IPR029058">
    <property type="entry name" value="AB_hydrolase_fold"/>
</dbReference>
<dbReference type="InterPro" id="IPR000952">
    <property type="entry name" value="AB_hydrolase_4_CS"/>
</dbReference>
<dbReference type="SUPFAM" id="SSF53474">
    <property type="entry name" value="alpha/beta-Hydrolases"/>
    <property type="match status" value="1"/>
</dbReference>
<dbReference type="STRING" id="1344418.A0A1D2VCV1"/>
<dbReference type="InterPro" id="IPR000073">
    <property type="entry name" value="AB_hydrolase_1"/>
</dbReference>
<dbReference type="PANTHER" id="PTHR10794">
    <property type="entry name" value="ABHYDROLASE DOMAIN-CONTAINING PROTEIN"/>
    <property type="match status" value="1"/>
</dbReference>
<dbReference type="Proteomes" id="UP000095038">
    <property type="component" value="Unassembled WGS sequence"/>
</dbReference>
<keyword evidence="4" id="KW-0378">Hydrolase</keyword>
<reference evidence="5" key="1">
    <citation type="submission" date="2016-05" db="EMBL/GenBank/DDBJ databases">
        <title>Comparative genomics of biotechnologically important yeasts.</title>
        <authorList>
            <consortium name="DOE Joint Genome Institute"/>
            <person name="Riley R."/>
            <person name="Haridas S."/>
            <person name="Wolfe K.H."/>
            <person name="Lopes M.R."/>
            <person name="Hittinger C.T."/>
            <person name="Goker M."/>
            <person name="Salamov A."/>
            <person name="Wisecaver J."/>
            <person name="Long T.M."/>
            <person name="Aerts A.L."/>
            <person name="Barry K."/>
            <person name="Choi C."/>
            <person name="Clum A."/>
            <person name="Coughlan A.Y."/>
            <person name="Deshpande S."/>
            <person name="Douglass A.P."/>
            <person name="Hanson S.J."/>
            <person name="Klenk H.-P."/>
            <person name="Labutti K."/>
            <person name="Lapidus A."/>
            <person name="Lindquist E."/>
            <person name="Lipzen A."/>
            <person name="Meier-Kolthoff J.P."/>
            <person name="Ohm R.A."/>
            <person name="Otillar R.P."/>
            <person name="Pangilinan J."/>
            <person name="Peng Y."/>
            <person name="Rokas A."/>
            <person name="Rosa C.A."/>
            <person name="Scheuner C."/>
            <person name="Sibirny A.A."/>
            <person name="Slot J.C."/>
            <person name="Stielow J.B."/>
            <person name="Sun H."/>
            <person name="Kurtzman C.P."/>
            <person name="Blackwell M."/>
            <person name="Grigoriev I.V."/>
            <person name="Jeffries T.W."/>
        </authorList>
    </citation>
    <scope>NUCLEOTIDE SEQUENCE [LARGE SCALE GENOMIC DNA]</scope>
    <source>
        <strain evidence="5">DSM 1968</strain>
    </source>
</reference>
<accession>A0A1D2VCV1</accession>
<dbReference type="InterPro" id="IPR050960">
    <property type="entry name" value="AB_hydrolase_4_sf"/>
</dbReference>
<comment type="similarity">
    <text evidence="1">Belongs to the AB hydrolase superfamily. AB hydrolase 4 family.</text>
</comment>
<dbReference type="InParanoid" id="A0A1D2VCV1"/>
<dbReference type="GO" id="GO:0051793">
    <property type="term" value="P:medium-chain fatty acid catabolic process"/>
    <property type="evidence" value="ECO:0007669"/>
    <property type="project" value="TreeGrafter"/>
</dbReference>
<dbReference type="EMBL" id="KV454486">
    <property type="protein sequence ID" value="ODV59402.1"/>
    <property type="molecule type" value="Genomic_DNA"/>
</dbReference>
<dbReference type="GO" id="GO:0051792">
    <property type="term" value="P:medium-chain fatty acid biosynthetic process"/>
    <property type="evidence" value="ECO:0007669"/>
    <property type="project" value="EnsemblFungi"/>
</dbReference>
<dbReference type="GO" id="GO:0008126">
    <property type="term" value="F:acetylesterase activity"/>
    <property type="evidence" value="ECO:0007669"/>
    <property type="project" value="TreeGrafter"/>
</dbReference>
<dbReference type="RefSeq" id="XP_020045709.1">
    <property type="nucleotide sequence ID" value="XM_020190776.1"/>
</dbReference>
<evidence type="ECO:0000259" key="3">
    <source>
        <dbReference type="Pfam" id="PF00561"/>
    </source>
</evidence>
<dbReference type="Pfam" id="PF00561">
    <property type="entry name" value="Abhydrolase_1"/>
    <property type="match status" value="1"/>
</dbReference>
<keyword evidence="5" id="KW-1185">Reference proteome</keyword>
<feature type="region of interest" description="Disordered" evidence="2">
    <location>
        <begin position="489"/>
        <end position="532"/>
    </location>
</feature>
<feature type="compositionally biased region" description="Basic and acidic residues" evidence="2">
    <location>
        <begin position="489"/>
        <end position="502"/>
    </location>
</feature>
<gene>
    <name evidence="4" type="ORF">ASCRUDRAFT_37560</name>
</gene>
<evidence type="ECO:0000313" key="5">
    <source>
        <dbReference type="Proteomes" id="UP000095038"/>
    </source>
</evidence>
<dbReference type="AlphaFoldDB" id="A0A1D2VCV1"/>
<dbReference type="Gene3D" id="3.40.50.1820">
    <property type="entry name" value="alpha/beta hydrolase"/>
    <property type="match status" value="1"/>
</dbReference>
<name>A0A1D2VCV1_9ASCO</name>
<feature type="domain" description="AB hydrolase-1" evidence="3">
    <location>
        <begin position="165"/>
        <end position="400"/>
    </location>
</feature>
<dbReference type="PANTHER" id="PTHR10794:SF63">
    <property type="entry name" value="ALPHA_BETA HYDROLASE 1, ISOFORM A"/>
    <property type="match status" value="1"/>
</dbReference>
<protein>
    <submittedName>
        <fullName evidence="4">Alpha/beta-hydrolase</fullName>
    </submittedName>
</protein>
<organism evidence="4 5">
    <name type="scientific">Ascoidea rubescens DSM 1968</name>
    <dbReference type="NCBI Taxonomy" id="1344418"/>
    <lineage>
        <taxon>Eukaryota</taxon>
        <taxon>Fungi</taxon>
        <taxon>Dikarya</taxon>
        <taxon>Ascomycota</taxon>
        <taxon>Saccharomycotina</taxon>
        <taxon>Saccharomycetes</taxon>
        <taxon>Ascoideaceae</taxon>
        <taxon>Ascoidea</taxon>
    </lineage>
</organism>
<proteinExistence type="inferred from homology"/>
<dbReference type="OrthoDB" id="5954035at2759"/>
<dbReference type="PROSITE" id="PS01133">
    <property type="entry name" value="UPF0017"/>
    <property type="match status" value="1"/>
</dbReference>
<evidence type="ECO:0000313" key="4">
    <source>
        <dbReference type="EMBL" id="ODV59402.1"/>
    </source>
</evidence>